<evidence type="ECO:0000313" key="8">
    <source>
        <dbReference type="Proteomes" id="UP000005801"/>
    </source>
</evidence>
<feature type="domain" description="TonB C-terminal" evidence="6">
    <location>
        <begin position="379"/>
        <end position="474"/>
    </location>
</feature>
<dbReference type="Proteomes" id="UP000005801">
    <property type="component" value="Unassembled WGS sequence"/>
</dbReference>
<dbReference type="AlphaFoldDB" id="A6FY28"/>
<dbReference type="NCBIfam" id="NF033768">
    <property type="entry name" value="myxo_SS_tail"/>
    <property type="match status" value="1"/>
</dbReference>
<evidence type="ECO:0000259" key="6">
    <source>
        <dbReference type="PROSITE" id="PS52015"/>
    </source>
</evidence>
<dbReference type="PROSITE" id="PS52015">
    <property type="entry name" value="TONB_CTD"/>
    <property type="match status" value="1"/>
</dbReference>
<dbReference type="STRING" id="391625.PPSIR1_39490"/>
<keyword evidence="2" id="KW-0812">Transmembrane</keyword>
<dbReference type="NCBIfam" id="TIGR03901">
    <property type="entry name" value="MYXO-CTERM"/>
    <property type="match status" value="1"/>
</dbReference>
<dbReference type="InterPro" id="IPR037682">
    <property type="entry name" value="TonB_C"/>
</dbReference>
<dbReference type="EMBL" id="ABCS01000003">
    <property type="protein sequence ID" value="EDM81407.1"/>
    <property type="molecule type" value="Genomic_DNA"/>
</dbReference>
<dbReference type="NCBIfam" id="TIGR01352">
    <property type="entry name" value="tonB_Cterm"/>
    <property type="match status" value="1"/>
</dbReference>
<dbReference type="GO" id="GO:0016020">
    <property type="term" value="C:membrane"/>
    <property type="evidence" value="ECO:0007669"/>
    <property type="project" value="UniProtKB-SubCell"/>
</dbReference>
<dbReference type="GO" id="GO:0055085">
    <property type="term" value="P:transmembrane transport"/>
    <property type="evidence" value="ECO:0007669"/>
    <property type="project" value="InterPro"/>
</dbReference>
<evidence type="ECO:0000256" key="3">
    <source>
        <dbReference type="ARBA" id="ARBA00022989"/>
    </source>
</evidence>
<dbReference type="InterPro" id="IPR024038">
    <property type="entry name" value="MYXO-CTERM"/>
</dbReference>
<dbReference type="eggNOG" id="COG4402">
    <property type="taxonomic scope" value="Bacteria"/>
</dbReference>
<name>A6FY28_9BACT</name>
<accession>A6FY28</accession>
<sequence>MRTRSALPLTLAGLLGLALYPATGHAFCGFYVAGADASVFNDATVVVLMRDGERTVLSMQNDYRGPPEAFAMVVPVPVVLGEDDVKVLRPELFERVETLSSPRLVEYWERDPCAVGPGQAGILGLVGAGSGGGGYGAGLGGLGKRTVTVEAEFAVGEYEVVILSATESSGLDTWLREEGYAIPAGAEPLLRPYVEQGSKFFVAKVDPSKVRFDAQGRTTLSPLRIHYDSQDFALPVRLGLINAPASAGQGGGEQDLLVHILAPGTRYELANYPNAFIPTNLDVDVSAKQHFGEFYVSLFDHTLEQNPGAVVTEYAWGSNTCDPCPGPAAPMTNKELLELGGDVLPNWSGRLRGGGVGSRVRIDMAEFAVAEGLDRDIARRIVRAHTNELRSCHSQAMSRSPKIEGRIELDFTIGATGRSADVEVANSSVDDPLLDQCVVEAVERWKFPKPKRDAGIIAVHMPLVITEGGPAQSFGPTASANFVLTRLHARYDQSSLGEDLVFQAAKPVVGGRELRNEDGELEQGAAPVDFGRDAFQARYAVRHPWAGDIDCDLPMRGVWGGPPAEPGEEVGPWGTEPAAPQVARQLASTKRGLGLSSFVTASTGTMLGIEASPPEPEPTAEPETPAPAVSEAEPAEPAETPETSGCACALEPEAGETPRSWLLTALLGLGLIRLRRPG</sequence>
<reference evidence="7 8" key="1">
    <citation type="submission" date="2007-06" db="EMBL/GenBank/DDBJ databases">
        <authorList>
            <person name="Shimkets L."/>
            <person name="Ferriera S."/>
            <person name="Johnson J."/>
            <person name="Kravitz S."/>
            <person name="Beeson K."/>
            <person name="Sutton G."/>
            <person name="Rogers Y.-H."/>
            <person name="Friedman R."/>
            <person name="Frazier M."/>
            <person name="Venter J.C."/>
        </authorList>
    </citation>
    <scope>NUCLEOTIDE SEQUENCE [LARGE SCALE GENOMIC DNA]</scope>
    <source>
        <strain evidence="7 8">SIR-1</strain>
    </source>
</reference>
<dbReference type="Gene3D" id="3.30.1150.10">
    <property type="match status" value="1"/>
</dbReference>
<dbReference type="Pfam" id="PF10092">
    <property type="entry name" value="DUF2330"/>
    <property type="match status" value="1"/>
</dbReference>
<evidence type="ECO:0000256" key="2">
    <source>
        <dbReference type="ARBA" id="ARBA00022692"/>
    </source>
</evidence>
<evidence type="ECO:0000256" key="1">
    <source>
        <dbReference type="ARBA" id="ARBA00004167"/>
    </source>
</evidence>
<organism evidence="7 8">
    <name type="scientific">Plesiocystis pacifica SIR-1</name>
    <dbReference type="NCBI Taxonomy" id="391625"/>
    <lineage>
        <taxon>Bacteria</taxon>
        <taxon>Pseudomonadati</taxon>
        <taxon>Myxococcota</taxon>
        <taxon>Polyangia</taxon>
        <taxon>Nannocystales</taxon>
        <taxon>Nannocystaceae</taxon>
        <taxon>Plesiocystis</taxon>
    </lineage>
</organism>
<dbReference type="RefSeq" id="WP_006969377.1">
    <property type="nucleotide sequence ID" value="NZ_ABCS01000003.1"/>
</dbReference>
<evidence type="ECO:0000256" key="4">
    <source>
        <dbReference type="ARBA" id="ARBA00023136"/>
    </source>
</evidence>
<dbReference type="OrthoDB" id="9759899at2"/>
<keyword evidence="8" id="KW-1185">Reference proteome</keyword>
<comment type="subcellular location">
    <subcellularLocation>
        <location evidence="1">Membrane</location>
        <topology evidence="1">Single-pass membrane protein</topology>
    </subcellularLocation>
</comment>
<feature type="compositionally biased region" description="Low complexity" evidence="5">
    <location>
        <begin position="621"/>
        <end position="644"/>
    </location>
</feature>
<proteinExistence type="predicted"/>
<comment type="caution">
    <text evidence="7">The sequence shown here is derived from an EMBL/GenBank/DDBJ whole genome shotgun (WGS) entry which is preliminary data.</text>
</comment>
<dbReference type="Pfam" id="PF03544">
    <property type="entry name" value="TonB_C"/>
    <property type="match status" value="1"/>
</dbReference>
<keyword evidence="3" id="KW-1133">Transmembrane helix</keyword>
<dbReference type="eggNOG" id="COG0810">
    <property type="taxonomic scope" value="Bacteria"/>
</dbReference>
<dbReference type="SUPFAM" id="SSF74653">
    <property type="entry name" value="TolA/TonB C-terminal domain"/>
    <property type="match status" value="1"/>
</dbReference>
<dbReference type="InterPro" id="IPR019283">
    <property type="entry name" value="DUF2330"/>
</dbReference>
<dbReference type="InterPro" id="IPR006260">
    <property type="entry name" value="TonB/TolA_C"/>
</dbReference>
<evidence type="ECO:0000256" key="5">
    <source>
        <dbReference type="SAM" id="MobiDB-lite"/>
    </source>
</evidence>
<feature type="region of interest" description="Disordered" evidence="5">
    <location>
        <begin position="604"/>
        <end position="654"/>
    </location>
</feature>
<protein>
    <recommendedName>
        <fullName evidence="6">TonB C-terminal domain-containing protein</fullName>
    </recommendedName>
</protein>
<evidence type="ECO:0000313" key="7">
    <source>
        <dbReference type="EMBL" id="EDM81407.1"/>
    </source>
</evidence>
<gene>
    <name evidence="7" type="ORF">PPSIR1_39490</name>
</gene>
<keyword evidence="4" id="KW-0472">Membrane</keyword>
<dbReference type="InterPro" id="IPR049806">
    <property type="entry name" value="MasK-like_C"/>
</dbReference>